<protein>
    <submittedName>
        <fullName evidence="1">Haloacid dehalogenase</fullName>
    </submittedName>
</protein>
<dbReference type="PANTHER" id="PTHR10000">
    <property type="entry name" value="PHOSPHOSERINE PHOSPHATASE"/>
    <property type="match status" value="1"/>
</dbReference>
<dbReference type="PROSITE" id="PS01228">
    <property type="entry name" value="COF_1"/>
    <property type="match status" value="1"/>
</dbReference>
<dbReference type="GO" id="GO:0016791">
    <property type="term" value="F:phosphatase activity"/>
    <property type="evidence" value="ECO:0007669"/>
    <property type="project" value="UniProtKB-ARBA"/>
</dbReference>
<dbReference type="InterPro" id="IPR000150">
    <property type="entry name" value="Cof"/>
</dbReference>
<dbReference type="SUPFAM" id="SSF56784">
    <property type="entry name" value="HAD-like"/>
    <property type="match status" value="1"/>
</dbReference>
<keyword evidence="2" id="KW-1185">Reference proteome</keyword>
<dbReference type="Gene3D" id="3.40.50.1000">
    <property type="entry name" value="HAD superfamily/HAD-like"/>
    <property type="match status" value="1"/>
</dbReference>
<dbReference type="PANTHER" id="PTHR10000:SF53">
    <property type="entry name" value="5-AMINO-6-(5-PHOSPHO-D-RIBITYLAMINO)URACIL PHOSPHATASE YBJI-RELATED"/>
    <property type="match status" value="1"/>
</dbReference>
<dbReference type="EMBL" id="AP026801">
    <property type="protein sequence ID" value="BDR56459.1"/>
    <property type="molecule type" value="Genomic_DNA"/>
</dbReference>
<evidence type="ECO:0000313" key="1">
    <source>
        <dbReference type="EMBL" id="BDR56459.1"/>
    </source>
</evidence>
<dbReference type="InterPro" id="IPR006379">
    <property type="entry name" value="HAD-SF_hydro_IIB"/>
</dbReference>
<dbReference type="NCBIfam" id="TIGR00099">
    <property type="entry name" value="Cof-subfamily"/>
    <property type="match status" value="1"/>
</dbReference>
<dbReference type="RefSeq" id="WP_317698406.1">
    <property type="nucleotide sequence ID" value="NZ_AP026801.1"/>
</dbReference>
<dbReference type="NCBIfam" id="TIGR01484">
    <property type="entry name" value="HAD-SF-IIB"/>
    <property type="match status" value="1"/>
</dbReference>
<reference evidence="1 2" key="1">
    <citation type="journal article" date="2023" name="Microbiol. Spectr.">
        <title>Symbiosis of Carpenter Bees with Uncharacterized Lactic Acid Bacteria Showing NAD Auxotrophy.</title>
        <authorList>
            <person name="Kawasaki S."/>
            <person name="Ozawa K."/>
            <person name="Mori T."/>
            <person name="Yamamoto A."/>
            <person name="Ito M."/>
            <person name="Ohkuma M."/>
            <person name="Sakamoto M."/>
            <person name="Matsutani M."/>
        </authorList>
    </citation>
    <scope>NUCLEOTIDE SEQUENCE [LARGE SCALE GENOMIC DNA]</scope>
    <source>
        <strain evidence="1 2">KimC2</strain>
    </source>
</reference>
<accession>A0AAU9CRA6</accession>
<dbReference type="SFLD" id="SFLDS00003">
    <property type="entry name" value="Haloacid_Dehalogenase"/>
    <property type="match status" value="1"/>
</dbReference>
<dbReference type="Gene3D" id="3.30.1240.10">
    <property type="match status" value="1"/>
</dbReference>
<dbReference type="GO" id="GO:0000287">
    <property type="term" value="F:magnesium ion binding"/>
    <property type="evidence" value="ECO:0007669"/>
    <property type="project" value="TreeGrafter"/>
</dbReference>
<gene>
    <name evidence="1" type="ORF">KIMC2_10210</name>
</gene>
<sequence>MSNCSIFASDLDGTLLNSQSDYDRSLFKKIIDYLNSHQMKFAAATGNQYQHVRQIFSEVADKIDYVAENGAVVVVNNQIIYENFLNKMALFILVEDLLSDPYLAGAQIILSARDHAYINHVSSDSIERAGNYYHNLLVTDNLSRIASEVDIYKVALNWPDEDDISRHLEYIENNFEAIRGTSSGRSGIDIISKDISKASGLKILLESYGDTTDNLMVFGDNGNDLEMLEYAGVGVAVQNAIPIVKQTANKVLNETNDQSAVLKEIINNLIKSGASPSFFES</sequence>
<dbReference type="SFLD" id="SFLDG01140">
    <property type="entry name" value="C2.B:_Phosphomannomutase_and_P"/>
    <property type="match status" value="1"/>
</dbReference>
<dbReference type="KEGG" id="xak:KIMC2_10210"/>
<dbReference type="GO" id="GO:0005829">
    <property type="term" value="C:cytosol"/>
    <property type="evidence" value="ECO:0007669"/>
    <property type="project" value="TreeGrafter"/>
</dbReference>
<dbReference type="InterPro" id="IPR036412">
    <property type="entry name" value="HAD-like_sf"/>
</dbReference>
<evidence type="ECO:0000313" key="2">
    <source>
        <dbReference type="Proteomes" id="UP001321804"/>
    </source>
</evidence>
<dbReference type="Proteomes" id="UP001321804">
    <property type="component" value="Chromosome"/>
</dbReference>
<name>A0AAU9CRA6_9LACO</name>
<dbReference type="Pfam" id="PF08282">
    <property type="entry name" value="Hydrolase_3"/>
    <property type="match status" value="1"/>
</dbReference>
<organism evidence="1 2">
    <name type="scientific">Xylocopilactobacillus apis</name>
    <dbReference type="NCBI Taxonomy" id="2932183"/>
    <lineage>
        <taxon>Bacteria</taxon>
        <taxon>Bacillati</taxon>
        <taxon>Bacillota</taxon>
        <taxon>Bacilli</taxon>
        <taxon>Lactobacillales</taxon>
        <taxon>Lactobacillaceae</taxon>
        <taxon>Xylocopilactobacillus</taxon>
    </lineage>
</organism>
<dbReference type="InterPro" id="IPR023214">
    <property type="entry name" value="HAD_sf"/>
</dbReference>
<proteinExistence type="predicted"/>
<dbReference type="AlphaFoldDB" id="A0AAU9CRA6"/>